<dbReference type="PANTHER" id="PTHR44329">
    <property type="entry name" value="SERINE/THREONINE-PROTEIN KINASE TNNI3K-RELATED"/>
    <property type="match status" value="1"/>
</dbReference>
<feature type="region of interest" description="Disordered" evidence="1">
    <location>
        <begin position="59"/>
        <end position="131"/>
    </location>
</feature>
<keyword evidence="4" id="KW-1185">Reference proteome</keyword>
<reference evidence="3 4" key="1">
    <citation type="submission" date="2017-08" db="EMBL/GenBank/DDBJ databases">
        <title>Acidophilic green algal genome provides insights into adaptation to an acidic environment.</title>
        <authorList>
            <person name="Hirooka S."/>
            <person name="Hirose Y."/>
            <person name="Kanesaki Y."/>
            <person name="Higuchi S."/>
            <person name="Fujiwara T."/>
            <person name="Onuma R."/>
            <person name="Era A."/>
            <person name="Ohbayashi R."/>
            <person name="Uzuka A."/>
            <person name="Nozaki H."/>
            <person name="Yoshikawa H."/>
            <person name="Miyagishima S.Y."/>
        </authorList>
    </citation>
    <scope>NUCLEOTIDE SEQUENCE [LARGE SCALE GENOMIC DNA]</scope>
    <source>
        <strain evidence="3 4">NIES-2499</strain>
    </source>
</reference>
<gene>
    <name evidence="3" type="ORF">CEUSTIGMA_g2761.t1</name>
</gene>
<feature type="region of interest" description="Disordered" evidence="1">
    <location>
        <begin position="567"/>
        <end position="607"/>
    </location>
</feature>
<organism evidence="3 4">
    <name type="scientific">Chlamydomonas eustigma</name>
    <dbReference type="NCBI Taxonomy" id="1157962"/>
    <lineage>
        <taxon>Eukaryota</taxon>
        <taxon>Viridiplantae</taxon>
        <taxon>Chlorophyta</taxon>
        <taxon>core chlorophytes</taxon>
        <taxon>Chlorophyceae</taxon>
        <taxon>CS clade</taxon>
        <taxon>Chlamydomonadales</taxon>
        <taxon>Chlamydomonadaceae</taxon>
        <taxon>Chlamydomonas</taxon>
    </lineage>
</organism>
<sequence length="837" mass="90239">MGCFHSAHSSSLLLDNPSPAEEDVIGADAILQDARAPSLHMIVSKITLHNRALSLSGKYAPSAVPKSGSSGLTLPWRRSGSADRTSSTTPPPSQASLRLIPNSPRLSSRSITLSPNSSTNKAALQNSPSYDSAAPLSASLAPLVDSKSGLLNRRASHKLSTISNCTRMDSRGSGLNHEQNTIMMLRDEEEGIEIQIEKKLQTGGSGVVYLGRYEGQAVAVKLVSGVRFKPGESNKDDLGSLGDRDKETQELKENMIQLEALLMSLLNGHPNIVRTYKCLSSLTEAKGLDKSLRDAWATKQDSVGMPSGVKYEWYLVMEFCAKGSLWHELRVDTFHREMPSSLDNPTKDLIRRATNRAGISSHLRRSMDAGCGNGPVEKKSSNVMLWDAWASLETLKEVARALSYIHGHGLVHGDLKAGNVLLADSALDRREFEAKLTDFGFSRVLAPEQHIYTKAYATVTHQPPELLSTGLLSKATDVFAFGVLMWEVYTADTLYKDLDDEEVVLAVTAARLRPTFSLDCPSEYVELASSCWEEQPERRPSMAMVEVQLTALQKILCPSGSLTPPLSISGMTPLQRKRPAVRAPGHEQSTVQQVAPSSPLAADGKAPVSRQLNPSFDQFRQHSLNSQSHIKVEVLSPRFSPRATPESPSSGSIMRRDLSAAAAAAAAWSRRTSLRPGSDSTPFGAVGSSSFELLTAVSPIRPKPVSYSGGCGFESLPTSTSEPTIGKMLSSKVVTGSNSCRDYDIVAGLPNTSALSGSLSTSSHDPQMRAPIMSGAIGFNQSARRPAGSISNTGWVRSTSLLRNVTGVSTHSLATIPRNPSYHAFDQIDDVPEDQPL</sequence>
<feature type="domain" description="Protein kinase" evidence="2">
    <location>
        <begin position="194"/>
        <end position="556"/>
    </location>
</feature>
<dbReference type="OrthoDB" id="542825at2759"/>
<name>A0A250WX10_9CHLO</name>
<dbReference type="EMBL" id="BEGY01000011">
    <property type="protein sequence ID" value="GAX75316.1"/>
    <property type="molecule type" value="Genomic_DNA"/>
</dbReference>
<dbReference type="Pfam" id="PF07714">
    <property type="entry name" value="PK_Tyr_Ser-Thr"/>
    <property type="match status" value="1"/>
</dbReference>
<evidence type="ECO:0000256" key="1">
    <source>
        <dbReference type="SAM" id="MobiDB-lite"/>
    </source>
</evidence>
<dbReference type="InterPro" id="IPR011009">
    <property type="entry name" value="Kinase-like_dom_sf"/>
</dbReference>
<dbReference type="PROSITE" id="PS50011">
    <property type="entry name" value="PROTEIN_KINASE_DOM"/>
    <property type="match status" value="1"/>
</dbReference>
<dbReference type="SMART" id="SM00220">
    <property type="entry name" value="S_TKc"/>
    <property type="match status" value="1"/>
</dbReference>
<dbReference type="STRING" id="1157962.A0A250WX10"/>
<protein>
    <recommendedName>
        <fullName evidence="2">Protein kinase domain-containing protein</fullName>
    </recommendedName>
</protein>
<dbReference type="PANTHER" id="PTHR44329:SF214">
    <property type="entry name" value="PROTEIN KINASE DOMAIN-CONTAINING PROTEIN"/>
    <property type="match status" value="1"/>
</dbReference>
<comment type="caution">
    <text evidence="3">The sequence shown here is derived from an EMBL/GenBank/DDBJ whole genome shotgun (WGS) entry which is preliminary data.</text>
</comment>
<feature type="compositionally biased region" description="Polar residues" evidence="1">
    <location>
        <begin position="104"/>
        <end position="126"/>
    </location>
</feature>
<dbReference type="InterPro" id="IPR008271">
    <property type="entry name" value="Ser/Thr_kinase_AS"/>
</dbReference>
<dbReference type="InterPro" id="IPR001245">
    <property type="entry name" value="Ser-Thr/Tyr_kinase_cat_dom"/>
</dbReference>
<dbReference type="Gene3D" id="1.10.510.10">
    <property type="entry name" value="Transferase(Phosphotransferase) domain 1"/>
    <property type="match status" value="2"/>
</dbReference>
<evidence type="ECO:0000313" key="3">
    <source>
        <dbReference type="EMBL" id="GAX75316.1"/>
    </source>
</evidence>
<dbReference type="Proteomes" id="UP000232323">
    <property type="component" value="Unassembled WGS sequence"/>
</dbReference>
<accession>A0A250WX10</accession>
<dbReference type="InterPro" id="IPR000719">
    <property type="entry name" value="Prot_kinase_dom"/>
</dbReference>
<dbReference type="GO" id="GO:0004674">
    <property type="term" value="F:protein serine/threonine kinase activity"/>
    <property type="evidence" value="ECO:0007669"/>
    <property type="project" value="TreeGrafter"/>
</dbReference>
<proteinExistence type="predicted"/>
<dbReference type="SUPFAM" id="SSF56112">
    <property type="entry name" value="Protein kinase-like (PK-like)"/>
    <property type="match status" value="1"/>
</dbReference>
<evidence type="ECO:0000313" key="4">
    <source>
        <dbReference type="Proteomes" id="UP000232323"/>
    </source>
</evidence>
<feature type="compositionally biased region" description="Polar residues" evidence="1">
    <location>
        <begin position="587"/>
        <end position="596"/>
    </location>
</feature>
<dbReference type="PROSITE" id="PS00108">
    <property type="entry name" value="PROTEIN_KINASE_ST"/>
    <property type="match status" value="1"/>
</dbReference>
<dbReference type="GO" id="GO:0005524">
    <property type="term" value="F:ATP binding"/>
    <property type="evidence" value="ECO:0007669"/>
    <property type="project" value="InterPro"/>
</dbReference>
<evidence type="ECO:0000259" key="2">
    <source>
        <dbReference type="PROSITE" id="PS50011"/>
    </source>
</evidence>
<dbReference type="InterPro" id="IPR051681">
    <property type="entry name" value="Ser/Thr_Kinases-Pseudokinases"/>
</dbReference>
<dbReference type="AlphaFoldDB" id="A0A250WX10"/>